<evidence type="ECO:0000313" key="2">
    <source>
        <dbReference type="EMBL" id="CAD7083467.1"/>
    </source>
</evidence>
<reference evidence="2 3" key="1">
    <citation type="submission" date="2020-11" db="EMBL/GenBank/DDBJ databases">
        <authorList>
            <person name="Wallbank WR R."/>
            <person name="Pardo Diaz C."/>
            <person name="Kozak K."/>
            <person name="Martin S."/>
            <person name="Jiggins C."/>
            <person name="Moest M."/>
            <person name="Warren A I."/>
            <person name="Generalovic N T."/>
            <person name="Byers J.R.P. K."/>
            <person name="Montejo-Kovacevich G."/>
            <person name="Yen C E."/>
        </authorList>
    </citation>
    <scope>NUCLEOTIDE SEQUENCE [LARGE SCALE GENOMIC DNA]</scope>
</reference>
<dbReference type="AlphaFoldDB" id="A0A7R8UP10"/>
<gene>
    <name evidence="2" type="ORF">HERILL_LOCUS6424</name>
</gene>
<feature type="compositionally biased region" description="Basic and acidic residues" evidence="1">
    <location>
        <begin position="42"/>
        <end position="56"/>
    </location>
</feature>
<evidence type="ECO:0000313" key="3">
    <source>
        <dbReference type="Proteomes" id="UP000594454"/>
    </source>
</evidence>
<dbReference type="OrthoDB" id="6578444at2759"/>
<proteinExistence type="predicted"/>
<dbReference type="InParanoid" id="A0A7R8UP10"/>
<feature type="region of interest" description="Disordered" evidence="1">
    <location>
        <begin position="1"/>
        <end position="56"/>
    </location>
</feature>
<sequence length="306" mass="34841">MADELWINPPDEKSVELEETKGETIGGDSTGPKDVTTSLPGRAEKNDTKGLDRFQDDSDGYSQYAAKNLFSDSDFKLTEFDPVPYIFNLTDALGQKVILSNDRLLNARVLCPPYHILLDHLIAVLWRFYSKQGFDLLESSQIHWALRFLEGTKDDRGLHTADVQMAMDHLRDAYIDVCSRYDLSKLKDKSFQTNLMRFDGSSRKMEETKIKGNLLGFSIHLEDMVSDKDPDVAKELLDTEELKEGVPETLPAFDRLEIERGERVSQEQYKSLLALRNDKLRVAIEKIAELRAFDGSIGHTKYSPDK</sequence>
<organism evidence="2 3">
    <name type="scientific">Hermetia illucens</name>
    <name type="common">Black soldier fly</name>
    <dbReference type="NCBI Taxonomy" id="343691"/>
    <lineage>
        <taxon>Eukaryota</taxon>
        <taxon>Metazoa</taxon>
        <taxon>Ecdysozoa</taxon>
        <taxon>Arthropoda</taxon>
        <taxon>Hexapoda</taxon>
        <taxon>Insecta</taxon>
        <taxon>Pterygota</taxon>
        <taxon>Neoptera</taxon>
        <taxon>Endopterygota</taxon>
        <taxon>Diptera</taxon>
        <taxon>Brachycera</taxon>
        <taxon>Stratiomyomorpha</taxon>
        <taxon>Stratiomyidae</taxon>
        <taxon>Hermetiinae</taxon>
        <taxon>Hermetia</taxon>
    </lineage>
</organism>
<name>A0A7R8UP10_HERIL</name>
<accession>A0A7R8UP10</accession>
<dbReference type="Proteomes" id="UP000594454">
    <property type="component" value="Chromosome 2"/>
</dbReference>
<protein>
    <submittedName>
        <fullName evidence="2">Uncharacterized protein</fullName>
    </submittedName>
</protein>
<keyword evidence="3" id="KW-1185">Reference proteome</keyword>
<feature type="compositionally biased region" description="Basic and acidic residues" evidence="1">
    <location>
        <begin position="10"/>
        <end position="22"/>
    </location>
</feature>
<dbReference type="EMBL" id="LR899010">
    <property type="protein sequence ID" value="CAD7083467.1"/>
    <property type="molecule type" value="Genomic_DNA"/>
</dbReference>
<evidence type="ECO:0000256" key="1">
    <source>
        <dbReference type="SAM" id="MobiDB-lite"/>
    </source>
</evidence>